<evidence type="ECO:0000256" key="6">
    <source>
        <dbReference type="ARBA" id="ARBA00023136"/>
    </source>
</evidence>
<dbReference type="GO" id="GO:0005886">
    <property type="term" value="C:plasma membrane"/>
    <property type="evidence" value="ECO:0007669"/>
    <property type="project" value="UniProtKB-SubCell"/>
</dbReference>
<dbReference type="PANTHER" id="PTHR30487">
    <property type="entry name" value="TYPE 4 PREPILIN-LIKE PROTEINS LEADER PEPTIDE-PROCESSING ENZYME"/>
    <property type="match status" value="1"/>
</dbReference>
<dbReference type="InterPro" id="IPR050882">
    <property type="entry name" value="Prepilin_peptidase/N-MTase"/>
</dbReference>
<dbReference type="GO" id="GO:0004190">
    <property type="term" value="F:aspartic-type endopeptidase activity"/>
    <property type="evidence" value="ECO:0007669"/>
    <property type="project" value="InterPro"/>
</dbReference>
<keyword evidence="6 7" id="KW-0472">Membrane</keyword>
<dbReference type="Gene3D" id="1.20.120.1220">
    <property type="match status" value="1"/>
</dbReference>
<feature type="transmembrane region" description="Helical" evidence="7">
    <location>
        <begin position="232"/>
        <end position="257"/>
    </location>
</feature>
<evidence type="ECO:0000259" key="9">
    <source>
        <dbReference type="Pfam" id="PF06750"/>
    </source>
</evidence>
<dbReference type="Pfam" id="PF06750">
    <property type="entry name" value="A24_N_bact"/>
    <property type="match status" value="1"/>
</dbReference>
<organism evidence="10 11">
    <name type="scientific">Candidatus Doudnabacteria bacterium RIFCSPHIGHO2_01_FULL_49_9</name>
    <dbReference type="NCBI Taxonomy" id="1817827"/>
    <lineage>
        <taxon>Bacteria</taxon>
        <taxon>Candidatus Doudnaibacteriota</taxon>
    </lineage>
</organism>
<dbReference type="InterPro" id="IPR010627">
    <property type="entry name" value="Prepilin_pept_A24_N"/>
</dbReference>
<reference evidence="10 11" key="1">
    <citation type="journal article" date="2016" name="Nat. Commun.">
        <title>Thousands of microbial genomes shed light on interconnected biogeochemical processes in an aquifer system.</title>
        <authorList>
            <person name="Anantharaman K."/>
            <person name="Brown C.T."/>
            <person name="Hug L.A."/>
            <person name="Sharon I."/>
            <person name="Castelle C.J."/>
            <person name="Probst A.J."/>
            <person name="Thomas B.C."/>
            <person name="Singh A."/>
            <person name="Wilkins M.J."/>
            <person name="Karaoz U."/>
            <person name="Brodie E.L."/>
            <person name="Williams K.H."/>
            <person name="Hubbard S.S."/>
            <person name="Banfield J.F."/>
        </authorList>
    </citation>
    <scope>NUCLEOTIDE SEQUENCE [LARGE SCALE GENOMIC DNA]</scope>
</reference>
<evidence type="ECO:0000256" key="7">
    <source>
        <dbReference type="SAM" id="Phobius"/>
    </source>
</evidence>
<dbReference type="AlphaFoldDB" id="A0A1F5NZL3"/>
<dbReference type="InterPro" id="IPR000045">
    <property type="entry name" value="Prepilin_IV_endopep_pep"/>
</dbReference>
<evidence type="ECO:0000313" key="10">
    <source>
        <dbReference type="EMBL" id="OGE82830.1"/>
    </source>
</evidence>
<feature type="domain" description="Prepilin peptidase A24 N-terminal" evidence="9">
    <location>
        <begin position="13"/>
        <end position="95"/>
    </location>
</feature>
<evidence type="ECO:0000256" key="2">
    <source>
        <dbReference type="ARBA" id="ARBA00005801"/>
    </source>
</evidence>
<dbReference type="GO" id="GO:0006465">
    <property type="term" value="P:signal peptide processing"/>
    <property type="evidence" value="ECO:0007669"/>
    <property type="project" value="TreeGrafter"/>
</dbReference>
<gene>
    <name evidence="10" type="ORF">A2846_00720</name>
</gene>
<proteinExistence type="inferred from homology"/>
<evidence type="ECO:0000256" key="1">
    <source>
        <dbReference type="ARBA" id="ARBA00004651"/>
    </source>
</evidence>
<dbReference type="Proteomes" id="UP000176339">
    <property type="component" value="Unassembled WGS sequence"/>
</dbReference>
<keyword evidence="5 7" id="KW-1133">Transmembrane helix</keyword>
<evidence type="ECO:0000256" key="3">
    <source>
        <dbReference type="ARBA" id="ARBA00022475"/>
    </source>
</evidence>
<keyword evidence="3" id="KW-1003">Cell membrane</keyword>
<evidence type="ECO:0000256" key="5">
    <source>
        <dbReference type="ARBA" id="ARBA00022989"/>
    </source>
</evidence>
<name>A0A1F5NZL3_9BACT</name>
<dbReference type="Pfam" id="PF01478">
    <property type="entry name" value="Peptidase_A24"/>
    <property type="match status" value="1"/>
</dbReference>
<accession>A0A1F5NZL3</accession>
<protein>
    <recommendedName>
        <fullName evidence="12">Prepilin peptidase</fullName>
    </recommendedName>
</protein>
<feature type="transmembrane region" description="Helical" evidence="7">
    <location>
        <begin position="76"/>
        <end position="94"/>
    </location>
</feature>
<sequence>MGFSAGLNLAVFVLGLIVGSFLNAVIHRLHTGDSILEKHSRCPHCQHALAWRDLVPLASFIVLAGRCRYCQRKISLQYPLVELCTGFVFVLIAQNFQFSITNFQSIFNFQFLFQLVFTCFLIIIFVYDLKHYLILDKVLWPAVILAAGYELWQGNFWSAAVGALVLAGFFGLLFAVSRGRWIGFGDVKLGIFLGLLTGWPEVLVLFFLAYLSGAAVGVGLMAAGTRGLADRVPFGTFLTASAFVVMLWGEGMITWYFQLIGIR</sequence>
<comment type="subcellular location">
    <subcellularLocation>
        <location evidence="1">Cell membrane</location>
        <topology evidence="1">Multi-pass membrane protein</topology>
    </subcellularLocation>
</comment>
<dbReference type="PANTHER" id="PTHR30487:SF0">
    <property type="entry name" value="PREPILIN LEADER PEPTIDASE_N-METHYLTRANSFERASE-RELATED"/>
    <property type="match status" value="1"/>
</dbReference>
<feature type="transmembrane region" description="Helical" evidence="7">
    <location>
        <begin position="6"/>
        <end position="26"/>
    </location>
</feature>
<evidence type="ECO:0000256" key="4">
    <source>
        <dbReference type="ARBA" id="ARBA00022692"/>
    </source>
</evidence>
<evidence type="ECO:0000313" key="11">
    <source>
        <dbReference type="Proteomes" id="UP000176339"/>
    </source>
</evidence>
<feature type="domain" description="Prepilin type IV endopeptidase peptidase" evidence="8">
    <location>
        <begin position="115"/>
        <end position="218"/>
    </location>
</feature>
<evidence type="ECO:0008006" key="12">
    <source>
        <dbReference type="Google" id="ProtNLM"/>
    </source>
</evidence>
<comment type="caution">
    <text evidence="10">The sequence shown here is derived from an EMBL/GenBank/DDBJ whole genome shotgun (WGS) entry which is preliminary data.</text>
</comment>
<comment type="similarity">
    <text evidence="2">Belongs to the peptidase A24 family.</text>
</comment>
<evidence type="ECO:0000259" key="8">
    <source>
        <dbReference type="Pfam" id="PF01478"/>
    </source>
</evidence>
<dbReference type="EMBL" id="MFEN01000064">
    <property type="protein sequence ID" value="OGE82830.1"/>
    <property type="molecule type" value="Genomic_DNA"/>
</dbReference>
<keyword evidence="4 7" id="KW-0812">Transmembrane</keyword>
<feature type="transmembrane region" description="Helical" evidence="7">
    <location>
        <begin position="158"/>
        <end position="177"/>
    </location>
</feature>
<feature type="transmembrane region" description="Helical" evidence="7">
    <location>
        <begin position="106"/>
        <end position="127"/>
    </location>
</feature>